<gene>
    <name evidence="10" type="primary">Mo04947</name>
    <name evidence="10" type="ORF">E5Q_04947</name>
</gene>
<feature type="binding site" evidence="8">
    <location>
        <position position="393"/>
    </location>
    <ligand>
        <name>Mg(2+)</name>
        <dbReference type="ChEBI" id="CHEBI:18420"/>
    </ligand>
</feature>
<dbReference type="Gene3D" id="3.40.50.300">
    <property type="entry name" value="P-loop containing nucleotide triphosphate hydrolases"/>
    <property type="match status" value="1"/>
</dbReference>
<keyword evidence="4 7" id="KW-0342">GTP-binding</keyword>
<accession>G7E604</accession>
<dbReference type="OrthoDB" id="2011769at2759"/>
<feature type="binding site" evidence="7">
    <location>
        <begin position="386"/>
        <end position="393"/>
    </location>
    <ligand>
        <name>GTP</name>
        <dbReference type="ChEBI" id="CHEBI:37565"/>
    </ligand>
</feature>
<keyword evidence="8" id="KW-0479">Metal-binding</keyword>
<dbReference type="Pfam" id="PF00025">
    <property type="entry name" value="Arf"/>
    <property type="match status" value="1"/>
</dbReference>
<feature type="chain" id="PRO_5003492869" description="ADP-ribosylation factor-like protein 2" evidence="9">
    <location>
        <begin position="20"/>
        <end position="566"/>
    </location>
</feature>
<feature type="binding site" evidence="7">
    <location>
        <position position="432"/>
    </location>
    <ligand>
        <name>GTP</name>
        <dbReference type="ChEBI" id="CHEBI:37565"/>
    </ligand>
</feature>
<evidence type="ECO:0000313" key="11">
    <source>
        <dbReference type="Proteomes" id="UP000009131"/>
    </source>
</evidence>
<evidence type="ECO:0000256" key="9">
    <source>
        <dbReference type="SAM" id="SignalP"/>
    </source>
</evidence>
<feature type="binding site" evidence="7">
    <location>
        <begin position="488"/>
        <end position="491"/>
    </location>
    <ligand>
        <name>GTP</name>
        <dbReference type="ChEBI" id="CHEBI:37565"/>
    </ligand>
</feature>
<keyword evidence="9" id="KW-0732">Signal</keyword>
<comment type="similarity">
    <text evidence="1">Belongs to the small GTPase superfamily. Arf family.</text>
</comment>
<dbReference type="NCBIfam" id="TIGR00231">
    <property type="entry name" value="small_GTP"/>
    <property type="match status" value="1"/>
</dbReference>
<dbReference type="PRINTS" id="PR00328">
    <property type="entry name" value="SAR1GTPBP"/>
</dbReference>
<evidence type="ECO:0000256" key="3">
    <source>
        <dbReference type="ARBA" id="ARBA00022741"/>
    </source>
</evidence>
<dbReference type="InterPro" id="IPR027417">
    <property type="entry name" value="P-loop_NTPase"/>
</dbReference>
<dbReference type="InterPro" id="IPR044612">
    <property type="entry name" value="ARL2/3"/>
</dbReference>
<evidence type="ECO:0000256" key="6">
    <source>
        <dbReference type="ARBA" id="ARBA00026198"/>
    </source>
</evidence>
<dbReference type="eggNOG" id="KOG0073">
    <property type="taxonomic scope" value="Eukaryota"/>
</dbReference>
<dbReference type="AlphaFoldDB" id="G7E604"/>
<feature type="signal peptide" evidence="9">
    <location>
        <begin position="1"/>
        <end position="19"/>
    </location>
</feature>
<keyword evidence="11" id="KW-1185">Reference proteome</keyword>
<dbReference type="EMBL" id="BABT02000150">
    <property type="protein sequence ID" value="GAA98264.1"/>
    <property type="molecule type" value="Genomic_DNA"/>
</dbReference>
<evidence type="ECO:0000256" key="7">
    <source>
        <dbReference type="PIRSR" id="PIRSR606689-1"/>
    </source>
</evidence>
<protein>
    <recommendedName>
        <fullName evidence="6">ADP-ribosylation factor-like protein 2</fullName>
    </recommendedName>
</protein>
<evidence type="ECO:0000256" key="5">
    <source>
        <dbReference type="ARBA" id="ARBA00023288"/>
    </source>
</evidence>
<organism evidence="10 11">
    <name type="scientific">Mixia osmundae (strain CBS 9802 / IAM 14324 / JCM 22182 / KY 12970)</name>
    <dbReference type="NCBI Taxonomy" id="764103"/>
    <lineage>
        <taxon>Eukaryota</taxon>
        <taxon>Fungi</taxon>
        <taxon>Dikarya</taxon>
        <taxon>Basidiomycota</taxon>
        <taxon>Pucciniomycotina</taxon>
        <taxon>Mixiomycetes</taxon>
        <taxon>Mixiales</taxon>
        <taxon>Mixiaceae</taxon>
        <taxon>Mixia</taxon>
    </lineage>
</organism>
<dbReference type="HOGENOM" id="CLU_035055_0_0_1"/>
<keyword evidence="8" id="KW-0460">Magnesium</keyword>
<dbReference type="PANTHER" id="PTHR45697">
    <property type="entry name" value="ADP-RIBOSYLATION FACTOR-LIKE PROTEIN 2-RELATED"/>
    <property type="match status" value="1"/>
</dbReference>
<sequence length="566" mass="63862">MICFTRIVGAVIALRLLRAVIAPMSIPPACLELSHCRVNCQGYIDRMPFEMVADAPAERVTLSWDPERNPAFRCDTVHGSEVAFRCNAQPVFISPDEVQIQVRGQRAIMGDEETLLVPIIEGSKEIIAVLDACCTPFWGFVVQVDMLGDGFELTGEGYRLPCWPIDHVIEDYHGKTCRQVLGDRPPWVTCAVQYTEGGPPSCQVERILSRVQSIPIFAARFVTVLVKNRILVDVRNGWLAVLCYTQDPLDDKAPLNRIYDCSQIEKQTTDYFGYEVLERFEMRRADGSSDDPISRCCEAFYTLRFVLTILEASWLLVEHTATLRCRRARGKICKDLLHTDFDLPCTMSVGSCYVAQSDAPVNMPGLLTIIRKQRIKERQMRLLILGLDNAGKTTVVKSLCKEDLASISPTVGFIIKTIVYSGYTLNIWDVGGQQSLRPFWRNYFEATDAICWVVDSSDRGRLQDCKRELHDLLAEERLGSASILIFANKQDLSGALSCNEISQILDLDTIKRHDWRIQPCSALKAENLTAGFDWAVRTVSKRVYYASTVAISQPQRTDRLARPDHF</sequence>
<dbReference type="InterPro" id="IPR006689">
    <property type="entry name" value="Small_GTPase_ARF/SAR"/>
</dbReference>
<dbReference type="InterPro" id="IPR045873">
    <property type="entry name" value="Arl2"/>
</dbReference>
<dbReference type="GO" id="GO:0005525">
    <property type="term" value="F:GTP binding"/>
    <property type="evidence" value="ECO:0007669"/>
    <property type="project" value="UniProtKB-KW"/>
</dbReference>
<dbReference type="PROSITE" id="PS51417">
    <property type="entry name" value="ARF"/>
    <property type="match status" value="1"/>
</dbReference>
<dbReference type="SMART" id="SM00175">
    <property type="entry name" value="RAB"/>
    <property type="match status" value="1"/>
</dbReference>
<keyword evidence="3 7" id="KW-0547">Nucleotide-binding</keyword>
<dbReference type="InterPro" id="IPR005225">
    <property type="entry name" value="Small_GTP-bd"/>
</dbReference>
<dbReference type="Proteomes" id="UP000009131">
    <property type="component" value="Unassembled WGS sequence"/>
</dbReference>
<evidence type="ECO:0000256" key="8">
    <source>
        <dbReference type="PIRSR" id="PIRSR606689-2"/>
    </source>
</evidence>
<dbReference type="STRING" id="764103.G7E604"/>
<dbReference type="GO" id="GO:0046872">
    <property type="term" value="F:metal ion binding"/>
    <property type="evidence" value="ECO:0007669"/>
    <property type="project" value="UniProtKB-KW"/>
</dbReference>
<reference evidence="10 11" key="1">
    <citation type="journal article" date="2011" name="J. Gen. Appl. Microbiol.">
        <title>Draft genome sequencing of the enigmatic basidiomycete Mixia osmundae.</title>
        <authorList>
            <person name="Nishida H."/>
            <person name="Nagatsuka Y."/>
            <person name="Sugiyama J."/>
        </authorList>
    </citation>
    <scope>NUCLEOTIDE SEQUENCE [LARGE SCALE GENOMIC DNA]</scope>
    <source>
        <strain evidence="11">CBS 9802 / IAM 14324 / JCM 22182 / KY 12970</strain>
    </source>
</reference>
<evidence type="ECO:0000256" key="1">
    <source>
        <dbReference type="ARBA" id="ARBA00010290"/>
    </source>
</evidence>
<dbReference type="InParanoid" id="G7E604"/>
<dbReference type="CDD" id="cd04154">
    <property type="entry name" value="Arl2"/>
    <property type="match status" value="1"/>
</dbReference>
<evidence type="ECO:0000256" key="2">
    <source>
        <dbReference type="ARBA" id="ARBA00022707"/>
    </source>
</evidence>
<evidence type="ECO:0000313" key="10">
    <source>
        <dbReference type="EMBL" id="GAA98264.1"/>
    </source>
</evidence>
<evidence type="ECO:0000256" key="4">
    <source>
        <dbReference type="ARBA" id="ARBA00023134"/>
    </source>
</evidence>
<dbReference type="FunFam" id="3.40.50.300:FF:000393">
    <property type="entry name" value="ADP-ribosylation factor-like 2, arl2"/>
    <property type="match status" value="1"/>
</dbReference>
<dbReference type="SMART" id="SM00177">
    <property type="entry name" value="ARF"/>
    <property type="match status" value="1"/>
</dbReference>
<comment type="caution">
    <text evidence="10">The sequence shown here is derived from an EMBL/GenBank/DDBJ whole genome shotgun (WGS) entry which is preliminary data.</text>
</comment>
<name>G7E604_MIXOS</name>
<proteinExistence type="inferred from homology"/>
<dbReference type="SUPFAM" id="SSF52540">
    <property type="entry name" value="P-loop containing nucleoside triphosphate hydrolases"/>
    <property type="match status" value="1"/>
</dbReference>
<keyword evidence="5" id="KW-0449">Lipoprotein</keyword>
<dbReference type="GO" id="GO:0003924">
    <property type="term" value="F:GTPase activity"/>
    <property type="evidence" value="ECO:0007669"/>
    <property type="project" value="InterPro"/>
</dbReference>
<feature type="binding site" evidence="8">
    <location>
        <position position="410"/>
    </location>
    <ligand>
        <name>Mg(2+)</name>
        <dbReference type="ChEBI" id="CHEBI:18420"/>
    </ligand>
</feature>
<dbReference type="SMART" id="SM00178">
    <property type="entry name" value="SAR"/>
    <property type="match status" value="1"/>
</dbReference>
<keyword evidence="2" id="KW-0519">Myristate</keyword>
<reference evidence="10 11" key="2">
    <citation type="journal article" date="2012" name="Open Biol.">
        <title>Characteristics of nucleosomes and linker DNA regions on the genome of the basidiomycete Mixia osmundae revealed by mono- and dinucleosome mapping.</title>
        <authorList>
            <person name="Nishida H."/>
            <person name="Kondo S."/>
            <person name="Matsumoto T."/>
            <person name="Suzuki Y."/>
            <person name="Yoshikawa H."/>
            <person name="Taylor T.D."/>
            <person name="Sugiyama J."/>
        </authorList>
    </citation>
    <scope>NUCLEOTIDE SEQUENCE [LARGE SCALE GENOMIC DNA]</scope>
    <source>
        <strain evidence="11">CBS 9802 / IAM 14324 / JCM 22182 / KY 12970</strain>
    </source>
</reference>